<keyword evidence="1" id="KW-0067">ATP-binding</keyword>
<sequence length="242" mass="24601">MNARILVVAGTGTDIGKTVAVAAFAATARAAGLRVGVCKPAQTGVTGGAGGDLDTVVGLVGDLPTREPIRYPDPLAPETAALRAGMPFLSMDAVRAAVDELAADCDLVIVEGAGGILVRLAPDLTIVDVAQALDAPIVVVTDPGLGTLNHTELTVRELRRADVAVAGLVIGSWPAEPDLAMECNRADLERLTGVPIIAVVPAGAGSRTPADFQRSAPGWVSAAGVVGPDEMRCPPVKNRLPV</sequence>
<feature type="binding site" evidence="1">
    <location>
        <position position="52"/>
    </location>
    <ligand>
        <name>Mg(2+)</name>
        <dbReference type="ChEBI" id="CHEBI:18420"/>
    </ligand>
</feature>
<organism evidence="2">
    <name type="scientific">Gordonia sp. MP11Mi</name>
    <dbReference type="NCBI Taxonomy" id="3022769"/>
    <lineage>
        <taxon>Bacteria</taxon>
        <taxon>Bacillati</taxon>
        <taxon>Actinomycetota</taxon>
        <taxon>Actinomycetes</taxon>
        <taxon>Mycobacteriales</taxon>
        <taxon>Gordoniaceae</taxon>
        <taxon>Gordonia</taxon>
    </lineage>
</organism>
<dbReference type="InterPro" id="IPR004472">
    <property type="entry name" value="DTB_synth_BioD"/>
</dbReference>
<protein>
    <recommendedName>
        <fullName evidence="1">ATP-dependent dethiobiotin synthetase BioD</fullName>
        <ecNumber evidence="1">6.3.3.3</ecNumber>
    </recommendedName>
    <alternativeName>
        <fullName evidence="1">DTB synthetase</fullName>
        <shortName evidence="1">DTBS</shortName>
    </alternativeName>
    <alternativeName>
        <fullName evidence="1">Dethiobiotin synthase</fullName>
    </alternativeName>
</protein>
<dbReference type="PANTHER" id="PTHR43210:SF5">
    <property type="entry name" value="DETHIOBIOTIN SYNTHETASE"/>
    <property type="match status" value="1"/>
</dbReference>
<dbReference type="PANTHER" id="PTHR43210">
    <property type="entry name" value="DETHIOBIOTIN SYNTHETASE"/>
    <property type="match status" value="1"/>
</dbReference>
<dbReference type="CDD" id="cd03109">
    <property type="entry name" value="DTBS"/>
    <property type="match status" value="1"/>
</dbReference>
<accession>A0AA97CWJ6</accession>
<dbReference type="GO" id="GO:0005829">
    <property type="term" value="C:cytosol"/>
    <property type="evidence" value="ECO:0007669"/>
    <property type="project" value="TreeGrafter"/>
</dbReference>
<dbReference type="GO" id="GO:0000287">
    <property type="term" value="F:magnesium ion binding"/>
    <property type="evidence" value="ECO:0007669"/>
    <property type="project" value="UniProtKB-UniRule"/>
</dbReference>
<dbReference type="RefSeq" id="WP_420039578.1">
    <property type="nucleotide sequence ID" value="NZ_CP128986.1"/>
</dbReference>
<proteinExistence type="inferred from homology"/>
<dbReference type="SUPFAM" id="SSF52540">
    <property type="entry name" value="P-loop containing nucleoside triphosphate hydrolases"/>
    <property type="match status" value="1"/>
</dbReference>
<keyword evidence="1" id="KW-0963">Cytoplasm</keyword>
<dbReference type="GO" id="GO:0004141">
    <property type="term" value="F:dethiobiotin synthase activity"/>
    <property type="evidence" value="ECO:0007669"/>
    <property type="project" value="UniProtKB-UniRule"/>
</dbReference>
<reference evidence="2" key="1">
    <citation type="submission" date="2023-06" db="EMBL/GenBank/DDBJ databases">
        <title>Gordonia sp. nov. and Pseudochrobactrum sp. nov., two species isolated from the burying beetle Nicrophorus vespilloides.</title>
        <authorList>
            <person name="Poehlein A."/>
            <person name="Guzman J."/>
            <person name="Daniel R."/>
            <person name="Vilcinskas A."/>
        </authorList>
    </citation>
    <scope>NUCLEOTIDE SEQUENCE</scope>
    <source>
        <strain evidence="2">MP11Mi</strain>
    </source>
</reference>
<comment type="caution">
    <text evidence="1">Lacks conserved residue(s) required for the propagation of feature annotation.</text>
</comment>
<dbReference type="HAMAP" id="MF_00336">
    <property type="entry name" value="BioD"/>
    <property type="match status" value="1"/>
</dbReference>
<gene>
    <name evidence="1 2" type="primary">bioD</name>
    <name evidence="2" type="ORF">MP11Mi_28910</name>
</gene>
<feature type="binding site" evidence="1">
    <location>
        <position position="111"/>
    </location>
    <ligand>
        <name>Mg(2+)</name>
        <dbReference type="ChEBI" id="CHEBI:18420"/>
    </ligand>
</feature>
<dbReference type="AlphaFoldDB" id="A0AA97CWJ6"/>
<dbReference type="Gene3D" id="3.40.50.300">
    <property type="entry name" value="P-loop containing nucleotide triphosphate hydrolases"/>
    <property type="match status" value="1"/>
</dbReference>
<dbReference type="Pfam" id="PF13500">
    <property type="entry name" value="AAA_26"/>
    <property type="match status" value="1"/>
</dbReference>
<comment type="pathway">
    <text evidence="1">Cofactor biosynthesis; biotin biosynthesis; biotin from 7,8-diaminononanoate: step 1/2.</text>
</comment>
<evidence type="ECO:0000256" key="1">
    <source>
        <dbReference type="HAMAP-Rule" id="MF_00336"/>
    </source>
</evidence>
<comment type="catalytic activity">
    <reaction evidence="1">
        <text>(7R,8S)-7,8-diammoniononanoate + CO2 + ATP = (4R,5S)-dethiobiotin + ADP + phosphate + 3 H(+)</text>
        <dbReference type="Rhea" id="RHEA:15805"/>
        <dbReference type="ChEBI" id="CHEBI:15378"/>
        <dbReference type="ChEBI" id="CHEBI:16526"/>
        <dbReference type="ChEBI" id="CHEBI:30616"/>
        <dbReference type="ChEBI" id="CHEBI:43474"/>
        <dbReference type="ChEBI" id="CHEBI:149469"/>
        <dbReference type="ChEBI" id="CHEBI:149473"/>
        <dbReference type="ChEBI" id="CHEBI:456216"/>
        <dbReference type="EC" id="6.3.3.3"/>
    </reaction>
</comment>
<keyword evidence="1" id="KW-0479">Metal-binding</keyword>
<keyword evidence="1" id="KW-0460">Magnesium</keyword>
<feature type="binding site" evidence="1">
    <location>
        <position position="18"/>
    </location>
    <ligand>
        <name>Mg(2+)</name>
        <dbReference type="ChEBI" id="CHEBI:18420"/>
    </ligand>
</feature>
<dbReference type="InterPro" id="IPR027417">
    <property type="entry name" value="P-loop_NTPase"/>
</dbReference>
<name>A0AA97CWJ6_9ACTN</name>
<keyword evidence="1 2" id="KW-0436">Ligase</keyword>
<comment type="function">
    <text evidence="1">Catalyzes a mechanistically unusual reaction, the ATP-dependent insertion of CO2 between the N7 and N8 nitrogen atoms of 7,8-diaminopelargonic acid (DAPA, also called 7,8-diammoniononanoate) to form a ureido ring.</text>
</comment>
<dbReference type="PIRSF" id="PIRSF006755">
    <property type="entry name" value="DTB_synth"/>
    <property type="match status" value="1"/>
</dbReference>
<dbReference type="EC" id="6.3.3.3" evidence="1"/>
<feature type="active site" evidence="1">
    <location>
        <position position="39"/>
    </location>
</feature>
<comment type="subcellular location">
    <subcellularLocation>
        <location evidence="1">Cytoplasm</location>
    </subcellularLocation>
</comment>
<dbReference type="NCBIfam" id="TIGR00347">
    <property type="entry name" value="bioD"/>
    <property type="match status" value="1"/>
</dbReference>
<comment type="similarity">
    <text evidence="1">Belongs to the dethiobiotin synthetase family.</text>
</comment>
<dbReference type="EMBL" id="CP128986">
    <property type="protein sequence ID" value="WOC13784.1"/>
    <property type="molecule type" value="Genomic_DNA"/>
</dbReference>
<feature type="binding site" evidence="1">
    <location>
        <position position="52"/>
    </location>
    <ligand>
        <name>ATP</name>
        <dbReference type="ChEBI" id="CHEBI:30616"/>
    </ligand>
</feature>
<feature type="binding site" evidence="1">
    <location>
        <begin position="14"/>
        <end position="19"/>
    </location>
    <ligand>
        <name>ATP</name>
        <dbReference type="ChEBI" id="CHEBI:30616"/>
    </ligand>
</feature>
<dbReference type="GO" id="GO:0009102">
    <property type="term" value="P:biotin biosynthetic process"/>
    <property type="evidence" value="ECO:0007669"/>
    <property type="project" value="UniProtKB-UniRule"/>
</dbReference>
<feature type="binding site" evidence="1">
    <location>
        <begin position="171"/>
        <end position="172"/>
    </location>
    <ligand>
        <name>ATP</name>
        <dbReference type="ChEBI" id="CHEBI:30616"/>
    </ligand>
</feature>
<evidence type="ECO:0000313" key="2">
    <source>
        <dbReference type="EMBL" id="WOC13784.1"/>
    </source>
</evidence>
<comment type="subunit">
    <text evidence="1">Homodimer.</text>
</comment>
<feature type="binding site" evidence="1">
    <location>
        <begin position="111"/>
        <end position="114"/>
    </location>
    <ligand>
        <name>ATP</name>
        <dbReference type="ChEBI" id="CHEBI:30616"/>
    </ligand>
</feature>
<keyword evidence="1" id="KW-0093">Biotin biosynthesis</keyword>
<dbReference type="GO" id="GO:0005524">
    <property type="term" value="F:ATP binding"/>
    <property type="evidence" value="ECO:0007669"/>
    <property type="project" value="UniProtKB-UniRule"/>
</dbReference>
<keyword evidence="1" id="KW-0547">Nucleotide-binding</keyword>
<feature type="binding site" evidence="1">
    <location>
        <position position="43"/>
    </location>
    <ligand>
        <name>substrate</name>
    </ligand>
</feature>
<comment type="cofactor">
    <cofactor evidence="1">
        <name>Mg(2+)</name>
        <dbReference type="ChEBI" id="CHEBI:18420"/>
    </cofactor>
</comment>